<evidence type="ECO:0008006" key="10">
    <source>
        <dbReference type="Google" id="ProtNLM"/>
    </source>
</evidence>
<name>A0ABP0B4C5_9PEZI</name>
<evidence type="ECO:0000256" key="6">
    <source>
        <dbReference type="PROSITE-ProRule" id="PRU00023"/>
    </source>
</evidence>
<feature type="region of interest" description="Disordered" evidence="7">
    <location>
        <begin position="1"/>
        <end position="40"/>
    </location>
</feature>
<feature type="compositionally biased region" description="Low complexity" evidence="7">
    <location>
        <begin position="1347"/>
        <end position="1357"/>
    </location>
</feature>
<dbReference type="InterPro" id="IPR050783">
    <property type="entry name" value="Oxylipin_biosynth_metab"/>
</dbReference>
<evidence type="ECO:0000256" key="5">
    <source>
        <dbReference type="ARBA" id="ARBA00023004"/>
    </source>
</evidence>
<keyword evidence="5" id="KW-0408">Iron</keyword>
<dbReference type="Pfam" id="PF12796">
    <property type="entry name" value="Ank_2"/>
    <property type="match status" value="2"/>
</dbReference>
<gene>
    <name evidence="8" type="ORF">SEUCBS140593_002068</name>
</gene>
<sequence length="1397" mass="154774">MSSPSQRNLVVEGDKPRPNAHASIHPTETSSSSSATAAEKVTVSGTITNFPPLATGTKAPASPGFFEKIGSLRAASKRPLPTQTGNGTYIVAKKQTGIREDIKHLTWANVKTVLELSKNKKKGGPVDDRTMIMERVIQLVAGLPSNSRKRQLLTGEFITELWNSLDHPPQLFVGDKFQYRMADGSFNNIHNPSLGAAGTTYARSVHSTITAPSALPDPGVVFDSVMRRSEYKSHPNNVSSVLWYWATIIIHDLFWTDHRDYNKSKTSSYLDLSPLYGSNQDMQDTIRTFRDGRLKPDAYADKRLLGMPPGVSVILIMFNRFHNYVADNLAAINEGNRFPRPAGSPDDVNLDERDKAAWVKYDNDLFQTARLVTSGLYINITLVDYVRNIVNLNRSDTTFTLDPRLDNSDIVGPHGTQSERGTGNVVSAEFNLCYRWHSCISAKDEKWIEDFYEDIFGKPAAEATMMDLMGGFVKFERSIPDDPALRTFGGFKRGADGKFNDDELVDCMNDAVEDVAGAFGANNVPPAMRCVEVLGMLQARKWNLAGLNEFRKHFGLKPYEKFEDINPDPLVADQLRHLYQHPDFVELYPGIVAEAAKGPMVPGVGIAPTYTISRVVLSDAVVLVRGDRHYTVDYGPKQLTNWGYKEVDYDLNVNHGCIFYKLFIRAFPNHYKQSSVYAHYPMVVPAENLRILRSLKRDHLFDFARPTPIPQRVNITSYGGALHVLEKQDTYKVTWNEGLGFLMGEPGNRFMLSGDTPLHAHQRQCMGALLYQATWKEEVRAFYAATSEALFKEKSYKLAGQIQVDIIHDIGNLVHTYFAARVFNLPLKTAANPKGVYSEQELYMVLALIFVTIFFDIDPVKSFPLRQATKAVCTQLGSIIETNVRLALGLGMRALFSGAAPNKKDKDSLSAYGINMAKGLSKAGLDAKEIAWSQILPTAGAMVPNQAEVFAQAVDFFLSPAGKQHIPDIHRIAIEPVSPESDALLLGYAMEGIRLAGTFGSYRRAATDDVIVEDDGRRVPVSAGDRVFVSFVSAARDPNHFPEPETVNPRRSLDKYIHYGAGPHACLGRDISQVAIVELFRALFRRKNVRRVPGPQGELKKVPRPGGFFVYMLEDWSSYFPFPTTMKVMWDEFLRIDPSIRVRRAIHANDLLLVKRILTSHPQLLHNPDTSDAGVSNSNLHLAASLGHLQICQFLVDLGHETGGPALNENYETALILAARAGHIETVHYLCQTGPDWILCHDNQGRDAIMDASRGGHDTVVQILLTYVPGGAEEAVRRADKEGNTALHFASSNGHLLVLRTLLAAGADADHENIWCWTPVAYSASVQAEVYLKGLINQTKAQSKQAQAQAAKGQAQASPRKGRLGTPDLLKRGQLGAMAAGLRLVRDDDSDKTWARA</sequence>
<dbReference type="InterPro" id="IPR010255">
    <property type="entry name" value="Haem_peroxidase_sf"/>
</dbReference>
<dbReference type="SMART" id="SM00248">
    <property type="entry name" value="ANK"/>
    <property type="match status" value="4"/>
</dbReference>
<reference evidence="8 9" key="1">
    <citation type="submission" date="2024-01" db="EMBL/GenBank/DDBJ databases">
        <authorList>
            <person name="Allen C."/>
            <person name="Tagirdzhanova G."/>
        </authorList>
    </citation>
    <scope>NUCLEOTIDE SEQUENCE [LARGE SCALE GENOMIC DNA]</scope>
</reference>
<dbReference type="CDD" id="cd09817">
    <property type="entry name" value="linoleate_diol_synthase_like"/>
    <property type="match status" value="1"/>
</dbReference>
<dbReference type="InterPro" id="IPR001128">
    <property type="entry name" value="Cyt_P450"/>
</dbReference>
<dbReference type="InterPro" id="IPR036770">
    <property type="entry name" value="Ankyrin_rpt-contain_sf"/>
</dbReference>
<dbReference type="Pfam" id="PF03098">
    <property type="entry name" value="An_peroxidase"/>
    <property type="match status" value="2"/>
</dbReference>
<protein>
    <recommendedName>
        <fullName evidence="10">Prostaglandin-endoperoxide synthase 1</fullName>
    </recommendedName>
</protein>
<evidence type="ECO:0000313" key="8">
    <source>
        <dbReference type="EMBL" id="CAK7214101.1"/>
    </source>
</evidence>
<dbReference type="CDD" id="cd20612">
    <property type="entry name" value="CYP_LDS-like_C"/>
    <property type="match status" value="1"/>
</dbReference>
<dbReference type="SUPFAM" id="SSF48403">
    <property type="entry name" value="Ankyrin repeat"/>
    <property type="match status" value="1"/>
</dbReference>
<dbReference type="PANTHER" id="PTHR11903">
    <property type="entry name" value="PROSTAGLANDIN G/H SYNTHASE"/>
    <property type="match status" value="1"/>
</dbReference>
<dbReference type="Gene3D" id="1.10.640.10">
    <property type="entry name" value="Haem peroxidase domain superfamily, animal type"/>
    <property type="match status" value="1"/>
</dbReference>
<dbReference type="Gene3D" id="1.25.40.20">
    <property type="entry name" value="Ankyrin repeat-containing domain"/>
    <property type="match status" value="1"/>
</dbReference>
<evidence type="ECO:0000256" key="4">
    <source>
        <dbReference type="ARBA" id="ARBA00023002"/>
    </source>
</evidence>
<dbReference type="PRINTS" id="PR00457">
    <property type="entry name" value="ANPEROXIDASE"/>
</dbReference>
<dbReference type="PANTHER" id="PTHR11903:SF13">
    <property type="entry name" value="LINOLEATE 10R-LIPOXYGENASE"/>
    <property type="match status" value="1"/>
</dbReference>
<evidence type="ECO:0000256" key="3">
    <source>
        <dbReference type="ARBA" id="ARBA00022964"/>
    </source>
</evidence>
<keyword evidence="4" id="KW-0560">Oxidoreductase</keyword>
<evidence type="ECO:0000256" key="1">
    <source>
        <dbReference type="ARBA" id="ARBA00011881"/>
    </source>
</evidence>
<proteinExistence type="predicted"/>
<dbReference type="InterPro" id="IPR019791">
    <property type="entry name" value="Haem_peroxidase_animal"/>
</dbReference>
<dbReference type="PROSITE" id="PS50297">
    <property type="entry name" value="ANK_REP_REGION"/>
    <property type="match status" value="1"/>
</dbReference>
<keyword evidence="9" id="KW-1185">Reference proteome</keyword>
<feature type="compositionally biased region" description="Low complexity" evidence="7">
    <location>
        <begin position="27"/>
        <end position="39"/>
    </location>
</feature>
<keyword evidence="3" id="KW-0223">Dioxygenase</keyword>
<dbReference type="InterPro" id="IPR037120">
    <property type="entry name" value="Haem_peroxidase_sf_animal"/>
</dbReference>
<dbReference type="PROSITE" id="PS50088">
    <property type="entry name" value="ANK_REPEAT"/>
    <property type="match status" value="1"/>
</dbReference>
<evidence type="ECO:0000256" key="2">
    <source>
        <dbReference type="ARBA" id="ARBA00022723"/>
    </source>
</evidence>
<dbReference type="Gene3D" id="1.10.630.10">
    <property type="entry name" value="Cytochrome P450"/>
    <property type="match status" value="1"/>
</dbReference>
<accession>A0ABP0B4C5</accession>
<dbReference type="SUPFAM" id="SSF48113">
    <property type="entry name" value="Heme-dependent peroxidases"/>
    <property type="match status" value="1"/>
</dbReference>
<dbReference type="InterPro" id="IPR036396">
    <property type="entry name" value="Cyt_P450_sf"/>
</dbReference>
<organism evidence="8 9">
    <name type="scientific">Sporothrix eucalyptigena</name>
    <dbReference type="NCBI Taxonomy" id="1812306"/>
    <lineage>
        <taxon>Eukaryota</taxon>
        <taxon>Fungi</taxon>
        <taxon>Dikarya</taxon>
        <taxon>Ascomycota</taxon>
        <taxon>Pezizomycotina</taxon>
        <taxon>Sordariomycetes</taxon>
        <taxon>Sordariomycetidae</taxon>
        <taxon>Ophiostomatales</taxon>
        <taxon>Ophiostomataceae</taxon>
        <taxon>Sporothrix</taxon>
    </lineage>
</organism>
<dbReference type="Pfam" id="PF00067">
    <property type="entry name" value="p450"/>
    <property type="match status" value="1"/>
</dbReference>
<dbReference type="EMBL" id="CAWUHD010000013">
    <property type="protein sequence ID" value="CAK7214101.1"/>
    <property type="molecule type" value="Genomic_DNA"/>
</dbReference>
<dbReference type="Proteomes" id="UP001642482">
    <property type="component" value="Unassembled WGS sequence"/>
</dbReference>
<dbReference type="InterPro" id="IPR034812">
    <property type="entry name" value="Ppo-like_N"/>
</dbReference>
<evidence type="ECO:0000313" key="9">
    <source>
        <dbReference type="Proteomes" id="UP001642482"/>
    </source>
</evidence>
<dbReference type="InterPro" id="IPR002110">
    <property type="entry name" value="Ankyrin_rpt"/>
</dbReference>
<keyword evidence="6" id="KW-0040">ANK repeat</keyword>
<evidence type="ECO:0000256" key="7">
    <source>
        <dbReference type="SAM" id="MobiDB-lite"/>
    </source>
</evidence>
<keyword evidence="2" id="KW-0479">Metal-binding</keyword>
<comment type="subunit">
    <text evidence="1">Homotetramer.</text>
</comment>
<dbReference type="PROSITE" id="PS50292">
    <property type="entry name" value="PEROXIDASE_3"/>
    <property type="match status" value="1"/>
</dbReference>
<feature type="repeat" description="ANK" evidence="6">
    <location>
        <begin position="1282"/>
        <end position="1314"/>
    </location>
</feature>
<feature type="region of interest" description="Disordered" evidence="7">
    <location>
        <begin position="1347"/>
        <end position="1372"/>
    </location>
</feature>
<dbReference type="SUPFAM" id="SSF48264">
    <property type="entry name" value="Cytochrome P450"/>
    <property type="match status" value="1"/>
</dbReference>
<comment type="caution">
    <text evidence="8">The sequence shown here is derived from an EMBL/GenBank/DDBJ whole genome shotgun (WGS) entry which is preliminary data.</text>
</comment>